<dbReference type="Proteomes" id="UP000024635">
    <property type="component" value="Unassembled WGS sequence"/>
</dbReference>
<feature type="transmembrane region" description="Helical" evidence="1">
    <location>
        <begin position="77"/>
        <end position="98"/>
    </location>
</feature>
<dbReference type="AlphaFoldDB" id="A0A016UUT7"/>
<evidence type="ECO:0000313" key="3">
    <source>
        <dbReference type="Proteomes" id="UP000024635"/>
    </source>
</evidence>
<proteinExistence type="predicted"/>
<keyword evidence="1" id="KW-0472">Membrane</keyword>
<evidence type="ECO:0000256" key="1">
    <source>
        <dbReference type="SAM" id="Phobius"/>
    </source>
</evidence>
<reference evidence="3" key="1">
    <citation type="journal article" date="2015" name="Nat. Genet.">
        <title>The genome and transcriptome of the zoonotic hookworm Ancylostoma ceylanicum identify infection-specific gene families.</title>
        <authorList>
            <person name="Schwarz E.M."/>
            <person name="Hu Y."/>
            <person name="Antoshechkin I."/>
            <person name="Miller M.M."/>
            <person name="Sternberg P.W."/>
            <person name="Aroian R.V."/>
        </authorList>
    </citation>
    <scope>NUCLEOTIDE SEQUENCE</scope>
    <source>
        <strain evidence="3">HY135</strain>
    </source>
</reference>
<name>A0A016UUT7_9BILA</name>
<gene>
    <name evidence="2" type="primary">Acey_s0028.g1753</name>
    <name evidence="2" type="ORF">Y032_0028g1753</name>
</gene>
<dbReference type="EMBL" id="JARK01001364">
    <property type="protein sequence ID" value="EYC18238.1"/>
    <property type="molecule type" value="Genomic_DNA"/>
</dbReference>
<keyword evidence="1" id="KW-0812">Transmembrane</keyword>
<organism evidence="2 3">
    <name type="scientific">Ancylostoma ceylanicum</name>
    <dbReference type="NCBI Taxonomy" id="53326"/>
    <lineage>
        <taxon>Eukaryota</taxon>
        <taxon>Metazoa</taxon>
        <taxon>Ecdysozoa</taxon>
        <taxon>Nematoda</taxon>
        <taxon>Chromadorea</taxon>
        <taxon>Rhabditida</taxon>
        <taxon>Rhabditina</taxon>
        <taxon>Rhabditomorpha</taxon>
        <taxon>Strongyloidea</taxon>
        <taxon>Ancylostomatidae</taxon>
        <taxon>Ancylostomatinae</taxon>
        <taxon>Ancylostoma</taxon>
    </lineage>
</organism>
<keyword evidence="3" id="KW-1185">Reference proteome</keyword>
<accession>A0A016UUT7</accession>
<sequence>MKLNLLHVWPQRVFIVTLPNGEKIFMLDPHHDNYKGCVLLPEEYVSIYILLISHDKFSLLHTPLHLFVIITRDYRDWLGWLLLRFTTLIFPLLFTQVLSKYESSSLDIVTLSKTA</sequence>
<comment type="caution">
    <text evidence="2">The sequence shown here is derived from an EMBL/GenBank/DDBJ whole genome shotgun (WGS) entry which is preliminary data.</text>
</comment>
<evidence type="ECO:0000313" key="2">
    <source>
        <dbReference type="EMBL" id="EYC18238.1"/>
    </source>
</evidence>
<dbReference type="OrthoDB" id="7951431at2759"/>
<keyword evidence="1" id="KW-1133">Transmembrane helix</keyword>
<protein>
    <submittedName>
        <fullName evidence="2">Uncharacterized protein</fullName>
    </submittedName>
</protein>